<dbReference type="AlphaFoldDB" id="A0A1T4MAM7"/>
<evidence type="ECO:0000313" key="4">
    <source>
        <dbReference type="EMBL" id="SJZ63931.1"/>
    </source>
</evidence>
<keyword evidence="2" id="KW-0378">Hydrolase</keyword>
<protein>
    <submittedName>
        <fullName evidence="4">Hexosaminidase</fullName>
    </submittedName>
</protein>
<name>A0A1T4MAM7_9ENTE</name>
<proteinExistence type="inferred from homology"/>
<dbReference type="SUPFAM" id="SSF51445">
    <property type="entry name" value="(Trans)glycosidases"/>
    <property type="match status" value="1"/>
</dbReference>
<gene>
    <name evidence="4" type="ORF">SAMN02745116_01013</name>
</gene>
<sequence length="336" mass="38778">MSKKELGVLLDSGRKHWKKEEILALLDLIKEKGFNTFQWHFSDFLGFRVKLDSFPEIASDDHLSKEEMREIITYAEKLGIDIVPEFDTPGHLTPMLAKYPTWGVKQIDENGEVKHSDTALDITNPEAKQAVFTILEEILTLFPNSTHFHLGADEFIWFSKVQEFPDLISSSQALVGEVASGLESYVAYTNELIDFMNERGKTPRVWNDGFFRSDVVSKVELSKNVEICYWTKWDEAMATLDTWLEKGYKMLNYNDNYLYYVLGEHSSYTYPTAEKVREGWEEYKFSGEQMVPDAHKHQLVGTYLAIWSDKPEAKTPQEILADISPVMEVMREKVEG</sequence>
<dbReference type="Proteomes" id="UP000190328">
    <property type="component" value="Unassembled WGS sequence"/>
</dbReference>
<dbReference type="InterPro" id="IPR017853">
    <property type="entry name" value="GH"/>
</dbReference>
<dbReference type="PANTHER" id="PTHR43678">
    <property type="entry name" value="PUTATIVE (AFU_ORTHOLOGUE AFUA_2G00640)-RELATED"/>
    <property type="match status" value="1"/>
</dbReference>
<dbReference type="GO" id="GO:0005975">
    <property type="term" value="P:carbohydrate metabolic process"/>
    <property type="evidence" value="ECO:0007669"/>
    <property type="project" value="InterPro"/>
</dbReference>
<dbReference type="EMBL" id="FUXI01000009">
    <property type="protein sequence ID" value="SJZ63931.1"/>
    <property type="molecule type" value="Genomic_DNA"/>
</dbReference>
<dbReference type="InterPro" id="IPR052764">
    <property type="entry name" value="GH20_Enzymes"/>
</dbReference>
<dbReference type="GO" id="GO:0004563">
    <property type="term" value="F:beta-N-acetylhexosaminidase activity"/>
    <property type="evidence" value="ECO:0007669"/>
    <property type="project" value="UniProtKB-ARBA"/>
</dbReference>
<evidence type="ECO:0000259" key="3">
    <source>
        <dbReference type="Pfam" id="PF00728"/>
    </source>
</evidence>
<comment type="similarity">
    <text evidence="1">Belongs to the glycosyl hydrolase 20 family.</text>
</comment>
<evidence type="ECO:0000256" key="1">
    <source>
        <dbReference type="ARBA" id="ARBA00006285"/>
    </source>
</evidence>
<dbReference type="OrthoDB" id="1098018at2"/>
<dbReference type="RefSeq" id="WP_078806937.1">
    <property type="nucleotide sequence ID" value="NZ_FUXI01000009.1"/>
</dbReference>
<evidence type="ECO:0000256" key="2">
    <source>
        <dbReference type="ARBA" id="ARBA00022801"/>
    </source>
</evidence>
<dbReference type="Pfam" id="PF00728">
    <property type="entry name" value="Glyco_hydro_20"/>
    <property type="match status" value="1"/>
</dbReference>
<organism evidence="4 5">
    <name type="scientific">Pilibacter termitis</name>
    <dbReference type="NCBI Taxonomy" id="263852"/>
    <lineage>
        <taxon>Bacteria</taxon>
        <taxon>Bacillati</taxon>
        <taxon>Bacillota</taxon>
        <taxon>Bacilli</taxon>
        <taxon>Lactobacillales</taxon>
        <taxon>Enterococcaceae</taxon>
        <taxon>Pilibacter</taxon>
    </lineage>
</organism>
<keyword evidence="5" id="KW-1185">Reference proteome</keyword>
<reference evidence="4 5" key="1">
    <citation type="submission" date="2017-02" db="EMBL/GenBank/DDBJ databases">
        <authorList>
            <person name="Peterson S.W."/>
        </authorList>
    </citation>
    <scope>NUCLEOTIDE SEQUENCE [LARGE SCALE GENOMIC DNA]</scope>
    <source>
        <strain evidence="4 5">ATCC BAA-1030</strain>
    </source>
</reference>
<dbReference type="STRING" id="263852.SAMN02745116_01013"/>
<feature type="domain" description="Glycoside hydrolase family 20 catalytic" evidence="3">
    <location>
        <begin position="7"/>
        <end position="310"/>
    </location>
</feature>
<dbReference type="PANTHER" id="PTHR43678:SF1">
    <property type="entry name" value="BETA-N-ACETYLHEXOSAMINIDASE"/>
    <property type="match status" value="1"/>
</dbReference>
<accession>A0A1T4MAM7</accession>
<dbReference type="InterPro" id="IPR015883">
    <property type="entry name" value="Glyco_hydro_20_cat"/>
</dbReference>
<dbReference type="Gene3D" id="3.20.20.80">
    <property type="entry name" value="Glycosidases"/>
    <property type="match status" value="1"/>
</dbReference>
<dbReference type="CDD" id="cd06564">
    <property type="entry name" value="GH20_DspB_LnbB-like"/>
    <property type="match status" value="1"/>
</dbReference>
<evidence type="ECO:0000313" key="5">
    <source>
        <dbReference type="Proteomes" id="UP000190328"/>
    </source>
</evidence>